<dbReference type="InterPro" id="IPR052895">
    <property type="entry name" value="HetReg/Transcr_Mod"/>
</dbReference>
<dbReference type="Pfam" id="PF06985">
    <property type="entry name" value="HET"/>
    <property type="match status" value="1"/>
</dbReference>
<accession>A0A8H3V3W2</accession>
<evidence type="ECO:0000259" key="1">
    <source>
        <dbReference type="Pfam" id="PF06985"/>
    </source>
</evidence>
<organism evidence="2 3">
    <name type="scientific">Venturia inaequalis</name>
    <name type="common">Apple scab fungus</name>
    <dbReference type="NCBI Taxonomy" id="5025"/>
    <lineage>
        <taxon>Eukaryota</taxon>
        <taxon>Fungi</taxon>
        <taxon>Dikarya</taxon>
        <taxon>Ascomycota</taxon>
        <taxon>Pezizomycotina</taxon>
        <taxon>Dothideomycetes</taxon>
        <taxon>Pleosporomycetidae</taxon>
        <taxon>Venturiales</taxon>
        <taxon>Venturiaceae</taxon>
        <taxon>Venturia</taxon>
    </lineage>
</organism>
<reference evidence="2 3" key="1">
    <citation type="submission" date="2018-12" db="EMBL/GenBank/DDBJ databases">
        <title>Venturia inaequalis Genome Resource.</title>
        <authorList>
            <person name="Lichtner F.J."/>
        </authorList>
    </citation>
    <scope>NUCLEOTIDE SEQUENCE [LARGE SCALE GENOMIC DNA]</scope>
    <source>
        <strain evidence="2 3">120213</strain>
    </source>
</reference>
<feature type="domain" description="Heterokaryon incompatibility" evidence="1">
    <location>
        <begin position="5"/>
        <end position="87"/>
    </location>
</feature>
<dbReference type="PANTHER" id="PTHR24148">
    <property type="entry name" value="ANKYRIN REPEAT DOMAIN-CONTAINING PROTEIN 39 HOMOLOG-RELATED"/>
    <property type="match status" value="1"/>
</dbReference>
<sequence>MFGTKNKTIILNGSRMDITMSLDIALRYLPSSGTSLGARRFWMDALSIIQQDELERTWQVRQMSRIFGEAEYVLDKWKPLSMRELLALKRYGMQASDYRDIAYALTGIAKDTAVQHLYPDYTKRVQDVFTEFGEGFSD</sequence>
<dbReference type="EMBL" id="WNWS01000101">
    <property type="protein sequence ID" value="KAE9980586.1"/>
    <property type="molecule type" value="Genomic_DNA"/>
</dbReference>
<dbReference type="InterPro" id="IPR010730">
    <property type="entry name" value="HET"/>
</dbReference>
<dbReference type="PANTHER" id="PTHR24148:SF73">
    <property type="entry name" value="HET DOMAIN PROTEIN (AFU_ORTHOLOGUE AFUA_8G01020)"/>
    <property type="match status" value="1"/>
</dbReference>
<proteinExistence type="predicted"/>
<gene>
    <name evidence="2" type="ORF">EG328_000223</name>
</gene>
<evidence type="ECO:0000313" key="2">
    <source>
        <dbReference type="EMBL" id="KAE9980586.1"/>
    </source>
</evidence>
<comment type="caution">
    <text evidence="2">The sequence shown here is derived from an EMBL/GenBank/DDBJ whole genome shotgun (WGS) entry which is preliminary data.</text>
</comment>
<protein>
    <recommendedName>
        <fullName evidence="1">Heterokaryon incompatibility domain-containing protein</fullName>
    </recommendedName>
</protein>
<name>A0A8H3V3W2_VENIN</name>
<dbReference type="Proteomes" id="UP000447873">
    <property type="component" value="Unassembled WGS sequence"/>
</dbReference>
<dbReference type="AlphaFoldDB" id="A0A8H3V3W2"/>
<evidence type="ECO:0000313" key="3">
    <source>
        <dbReference type="Proteomes" id="UP000447873"/>
    </source>
</evidence>